<protein>
    <recommendedName>
        <fullName evidence="2">1-phosphatidylinositol 4-kinase</fullName>
        <ecNumber evidence="2">2.7.1.67</ecNumber>
    </recommendedName>
</protein>
<evidence type="ECO:0000256" key="1">
    <source>
        <dbReference type="ARBA" id="ARBA00001686"/>
    </source>
</evidence>
<dbReference type="CDD" id="cd05168">
    <property type="entry name" value="PI4Kc_III_beta"/>
    <property type="match status" value="1"/>
</dbReference>
<dbReference type="GO" id="GO:0046854">
    <property type="term" value="P:phosphatidylinositol phosphate biosynthetic process"/>
    <property type="evidence" value="ECO:0007669"/>
    <property type="project" value="InterPro"/>
</dbReference>
<feature type="domain" description="WW" evidence="8">
    <location>
        <begin position="1979"/>
        <end position="2013"/>
    </location>
</feature>
<gene>
    <name evidence="10" type="ORF">DYB31_000438</name>
</gene>
<feature type="domain" description="PI3K/PI4K catalytic" evidence="9">
    <location>
        <begin position="686"/>
        <end position="954"/>
    </location>
</feature>
<dbReference type="Gene3D" id="2.20.70.10">
    <property type="match status" value="2"/>
</dbReference>
<dbReference type="Proteomes" id="UP000266196">
    <property type="component" value="Unassembled WGS sequence"/>
</dbReference>
<accession>A0A397EI66</accession>
<dbReference type="PROSITE" id="PS50096">
    <property type="entry name" value="IQ"/>
    <property type="match status" value="5"/>
</dbReference>
<dbReference type="PROSITE" id="PS50012">
    <property type="entry name" value="RCC1_3"/>
    <property type="match status" value="4"/>
</dbReference>
<evidence type="ECO:0000256" key="4">
    <source>
        <dbReference type="ARBA" id="ARBA00022777"/>
    </source>
</evidence>
<feature type="region of interest" description="Disordered" evidence="6">
    <location>
        <begin position="651"/>
        <end position="674"/>
    </location>
</feature>
<feature type="repeat" description="RCC1" evidence="5">
    <location>
        <begin position="1392"/>
        <end position="1448"/>
    </location>
</feature>
<keyword evidence="7" id="KW-0472">Membrane</keyword>
<feature type="transmembrane region" description="Helical" evidence="7">
    <location>
        <begin position="77"/>
        <end position="99"/>
    </location>
</feature>
<dbReference type="PANTHER" id="PTHR10048">
    <property type="entry name" value="PHOSPHATIDYLINOSITOL KINASE"/>
    <property type="match status" value="1"/>
</dbReference>
<dbReference type="GO" id="GO:0048015">
    <property type="term" value="P:phosphatidylinositol-mediated signaling"/>
    <property type="evidence" value="ECO:0007669"/>
    <property type="project" value="TreeGrafter"/>
</dbReference>
<evidence type="ECO:0000313" key="10">
    <source>
        <dbReference type="EMBL" id="RHY87230.1"/>
    </source>
</evidence>
<dbReference type="InterPro" id="IPR000403">
    <property type="entry name" value="PI3/4_kinase_cat_dom"/>
</dbReference>
<dbReference type="GO" id="GO:0005737">
    <property type="term" value="C:cytoplasm"/>
    <property type="evidence" value="ECO:0007669"/>
    <property type="project" value="TreeGrafter"/>
</dbReference>
<dbReference type="SMART" id="SM00456">
    <property type="entry name" value="WW"/>
    <property type="match status" value="4"/>
</dbReference>
<evidence type="ECO:0000256" key="2">
    <source>
        <dbReference type="ARBA" id="ARBA00012169"/>
    </source>
</evidence>
<feature type="repeat" description="RCC1" evidence="5">
    <location>
        <begin position="1265"/>
        <end position="1316"/>
    </location>
</feature>
<keyword evidence="7" id="KW-1133">Transmembrane helix</keyword>
<dbReference type="Gene3D" id="1.20.5.190">
    <property type="match status" value="1"/>
</dbReference>
<keyword evidence="3" id="KW-0808">Transferase</keyword>
<dbReference type="InterPro" id="IPR036940">
    <property type="entry name" value="PI3/4_kinase_cat_sf"/>
</dbReference>
<name>A0A397EI66_APHAT</name>
<evidence type="ECO:0000256" key="6">
    <source>
        <dbReference type="SAM" id="MobiDB-lite"/>
    </source>
</evidence>
<dbReference type="InterPro" id="IPR018936">
    <property type="entry name" value="PI3/4_kinase_CS"/>
</dbReference>
<dbReference type="GO" id="GO:0004430">
    <property type="term" value="F:1-phosphatidylinositol 4-kinase activity"/>
    <property type="evidence" value="ECO:0007669"/>
    <property type="project" value="UniProtKB-EC"/>
</dbReference>
<reference evidence="10 11" key="1">
    <citation type="submission" date="2018-08" db="EMBL/GenBank/DDBJ databases">
        <title>Aphanomyces genome sequencing and annotation.</title>
        <authorList>
            <person name="Minardi D."/>
            <person name="Oidtmann B."/>
            <person name="Van Der Giezen M."/>
            <person name="Studholme D.J."/>
        </authorList>
    </citation>
    <scope>NUCLEOTIDE SEQUENCE [LARGE SCALE GENOMIC DNA]</scope>
    <source>
        <strain evidence="10 11">197901</strain>
    </source>
</reference>
<evidence type="ECO:0000313" key="11">
    <source>
        <dbReference type="Proteomes" id="UP000266196"/>
    </source>
</evidence>
<dbReference type="Pfam" id="PF00612">
    <property type="entry name" value="IQ"/>
    <property type="match status" value="2"/>
</dbReference>
<dbReference type="SUPFAM" id="SSF50985">
    <property type="entry name" value="RCC1/BLIP-II"/>
    <property type="match status" value="2"/>
</dbReference>
<evidence type="ECO:0000259" key="9">
    <source>
        <dbReference type="PROSITE" id="PS50290"/>
    </source>
</evidence>
<dbReference type="PANTHER" id="PTHR10048:SF22">
    <property type="entry name" value="PHOSPHATIDYLINOSITOL 4-KINASE BETA"/>
    <property type="match status" value="1"/>
</dbReference>
<dbReference type="Pfam" id="PF00397">
    <property type="entry name" value="WW"/>
    <property type="match status" value="1"/>
</dbReference>
<dbReference type="Gene3D" id="3.30.1010.10">
    <property type="entry name" value="Phosphatidylinositol 3-kinase Catalytic Subunit, Chain A, domain 4"/>
    <property type="match status" value="1"/>
</dbReference>
<dbReference type="Pfam" id="PF13540">
    <property type="entry name" value="RCC1_2"/>
    <property type="match status" value="1"/>
</dbReference>
<keyword evidence="4" id="KW-0418">Kinase</keyword>
<comment type="caution">
    <text evidence="10">The sequence shown here is derived from an EMBL/GenBank/DDBJ whole genome shotgun (WGS) entry which is preliminary data.</text>
</comment>
<feature type="compositionally biased region" description="Basic residues" evidence="6">
    <location>
        <begin position="997"/>
        <end position="1010"/>
    </location>
</feature>
<dbReference type="SMART" id="SM00015">
    <property type="entry name" value="IQ"/>
    <property type="match status" value="6"/>
</dbReference>
<dbReference type="PROSITE" id="PS00916">
    <property type="entry name" value="PI3_4_KINASE_2"/>
    <property type="match status" value="1"/>
</dbReference>
<organism evidence="10 11">
    <name type="scientific">Aphanomyces astaci</name>
    <name type="common">Crayfish plague agent</name>
    <dbReference type="NCBI Taxonomy" id="112090"/>
    <lineage>
        <taxon>Eukaryota</taxon>
        <taxon>Sar</taxon>
        <taxon>Stramenopiles</taxon>
        <taxon>Oomycota</taxon>
        <taxon>Saprolegniomycetes</taxon>
        <taxon>Saprolegniales</taxon>
        <taxon>Verrucalvaceae</taxon>
        <taxon>Aphanomyces</taxon>
    </lineage>
</organism>
<dbReference type="PRINTS" id="PR00633">
    <property type="entry name" value="RCCNDNSATION"/>
</dbReference>
<dbReference type="InterPro" id="IPR057754">
    <property type="entry name" value="PI4-kinase_beta/PIK1_cat"/>
</dbReference>
<feature type="compositionally biased region" description="Basic residues" evidence="6">
    <location>
        <begin position="655"/>
        <end position="664"/>
    </location>
</feature>
<dbReference type="CDD" id="cd00201">
    <property type="entry name" value="WW"/>
    <property type="match status" value="2"/>
</dbReference>
<feature type="transmembrane region" description="Helical" evidence="7">
    <location>
        <begin position="44"/>
        <end position="65"/>
    </location>
</feature>
<dbReference type="InterPro" id="IPR000048">
    <property type="entry name" value="IQ_motif_EF-hand-BS"/>
</dbReference>
<dbReference type="InterPro" id="IPR001202">
    <property type="entry name" value="WW_dom"/>
</dbReference>
<comment type="catalytic activity">
    <reaction evidence="1">
        <text>a 1,2-diacyl-sn-glycero-3-phospho-(1D-myo-inositol) + ATP = a 1,2-diacyl-sn-glycero-3-phospho-(1D-myo-inositol 4-phosphate) + ADP + H(+)</text>
        <dbReference type="Rhea" id="RHEA:19877"/>
        <dbReference type="ChEBI" id="CHEBI:15378"/>
        <dbReference type="ChEBI" id="CHEBI:30616"/>
        <dbReference type="ChEBI" id="CHEBI:57880"/>
        <dbReference type="ChEBI" id="CHEBI:58178"/>
        <dbReference type="ChEBI" id="CHEBI:456216"/>
        <dbReference type="EC" id="2.7.1.67"/>
    </reaction>
</comment>
<dbReference type="PROSITE" id="PS50020">
    <property type="entry name" value="WW_DOMAIN_2"/>
    <property type="match status" value="2"/>
</dbReference>
<dbReference type="PROSITE" id="PS50290">
    <property type="entry name" value="PI3_4_KINASE_3"/>
    <property type="match status" value="1"/>
</dbReference>
<dbReference type="InterPro" id="IPR015433">
    <property type="entry name" value="PI3/4_kinase"/>
</dbReference>
<dbReference type="InterPro" id="IPR011009">
    <property type="entry name" value="Kinase-like_dom_sf"/>
</dbReference>
<dbReference type="VEuPathDB" id="FungiDB:H257_00798"/>
<evidence type="ECO:0000259" key="8">
    <source>
        <dbReference type="PROSITE" id="PS50020"/>
    </source>
</evidence>
<dbReference type="InterPro" id="IPR009091">
    <property type="entry name" value="RCC1/BLIP-II"/>
</dbReference>
<feature type="repeat" description="RCC1" evidence="5">
    <location>
        <begin position="1317"/>
        <end position="1385"/>
    </location>
</feature>
<dbReference type="PROSITE" id="PS00915">
    <property type="entry name" value="PI3_4_KINASE_1"/>
    <property type="match status" value="1"/>
</dbReference>
<dbReference type="Gene3D" id="1.10.1070.11">
    <property type="entry name" value="Phosphatidylinositol 3-/4-kinase, catalytic domain"/>
    <property type="match status" value="1"/>
</dbReference>
<evidence type="ECO:0000256" key="7">
    <source>
        <dbReference type="SAM" id="Phobius"/>
    </source>
</evidence>
<evidence type="ECO:0000256" key="3">
    <source>
        <dbReference type="ARBA" id="ARBA00022679"/>
    </source>
</evidence>
<dbReference type="SMART" id="SM00146">
    <property type="entry name" value="PI3Kc"/>
    <property type="match status" value="1"/>
</dbReference>
<dbReference type="EMBL" id="QUTE01019388">
    <property type="protein sequence ID" value="RHY87230.1"/>
    <property type="molecule type" value="Genomic_DNA"/>
</dbReference>
<keyword evidence="7" id="KW-0812">Transmembrane</keyword>
<dbReference type="GO" id="GO:0016020">
    <property type="term" value="C:membrane"/>
    <property type="evidence" value="ECO:0007669"/>
    <property type="project" value="TreeGrafter"/>
</dbReference>
<sequence length="2041" mass="232129">MYISSAIGLLLEALVFGFYVGVPLVANRASIIERDWADALDFRQSIACVVWLALLRALLFVYVICVTKSSLYKTTRCFVFLIVCSQLCILTVLSLIVYIFQNDSEAFSLFRSDAWMTRYWWSVVLSSMVATAFQALCVICRNREREIPGNHEEEHIQQLLEEKKGISRNDPSSVAIDDALFSTKKKKLERWRDKWEKLVSTFRSTTDPTFNAVLRIYAHKDDAAMRLEHLYDADPKEFEFYIPQLCSFLLLGAFQQSSEGKLSLILLRVCKEYVKSHVFAQKMRWYLESYCVGSPAYSSEESRMRVQMLIDEISIRGLDPSKKLLTHQAMGEKPLALPTANVVIAPESEILLKDNDTTHYQTFQPMHEVGAVNPFTWNHRFVSELVALSSNLRLIPRDRDQRNMHLRQVLAELQTTFLPSLSLFVPVGNPFHRIKKIHLNESFTFSTRERVPYLLCLEVVDFFSYEKKPMDRFAQLKNRFRLSMVASKADSSKPSTPVVRPGDLEGAETPVVRHVTDPDNLGFWSEPKMPETTLLDGLLGSLKPKALTPLSGPPFQSARAISSKEESLLPHHTASPLQVGASSFEYPYPAHLSPKVRVRPLSIHIPSSHVDHVLSPTPSEGMLTPTEAARLRRADSTDEFLASLRFADDAEPSSHHHPYHHHHPVPGPRSPSSSDLPCVIFKERWVDKEARLRATSPWGHLPTWRLLPVIVKSNDDLRQEQFASQLIRQFANVFSDAKLPVFLRPYDVLATSPTAGLVEAIADTISLDSLKKNDPEFVSLQDFYARRFGDPSSSTGLAAQKAFVESMAAYSIVCYLLQIKDRHNGNILVDADGHVIHIDFGFMLSNSPGNAAFESAPFKLTSDFVEVMGGPRSAAFRRFRSLCVRSFLVARKYRYRITLLVEMMVAGNEDLPCFQGDPRGTVDRLADRFRPDLSVHECEDFVHQLIDASLDNWRTRWYDKYQRWFSTLTKATLYEIEMPDTKKQPPPPPPPSLGSPSRKRKKGKKGITHPLKRGRLEWGRHMRTKKRQFAATMIQRKFRAYRYHMDHRETRDNVRTTMQRVKLHRIFFDREFWEGVNLRDLKRAELEDLAFRLELPTTMCKKEHMIRSIQHWIDLRMHVQDVAIEAAMRATEKKLQDSASGAVWLCKTSGQSAQVGYCSTLVNQDTFDLPYQSTWLANPMPMQTLRIGHIESIQVTHSHAMALAKAGEVYSWGSNAHGQLGADNATKHHQNPVVVGAIESFVTISIGVGAQHSMAVCNQVKGRDGVLFAWGSNSHAQLGLDEGGTVFTPVEVKALLGITVRKVACGTLHSVVVTADGDMYSWGCNDGGMYYISSIYGQAFPGRLAQAIGDNIVSQPRKVTGLIAPYNKAIDIACGPWHTAALMVDRLGQTSGVVFTWGNGICGQVSNVLHATSPHMVILPPMKRANEPLELVKVVSCGMHHTAVLTETGSLYTWGSHQAFSPLPHKLPSLKGSRGRIATIACGASFTAFCILAMDEQLYEAKHRHLLWHTRLRPSAEMRAEDMLKKAAEDALDGIDLQGMLHPRYYLLYIHPLSRSTQKKTDLLMLGVGKRKGSMGEYEAVRKLQGKFRQRQGVKFLHQTFLERIQRVFSIRHDAFFYFNTCNRHKSWARPTLLPLHLECPIRDPDDDDVIKPPYTVDDAARAIQTLYRSRKARKLVQAILRSRYETCVNKVDGRTYYRDRRTNAVRWDNPFHDVPKPIKRRRGMSEAEAVATVQRCVRGAKARKNLRLMMQKRFQAVVDTFFNETPTVEPRKPRPTTYTKATAASTLQRLYRGRKARRNLVALVQARFQQAWDPTTQQPYFVDTVTKTTTWSKPALLKHVEIPPVYNTIIGRDSSLHHKRKKKKAYNMNDVDAAIRLQAALRSKLARKRAQKQLHRQYERVWDPETKAHFYHNIKTDVVTSFYYDHVNKTSSWTAPLLLQKRTRLTSPSPTKFKTQDSAAVRIQGIFRLRKARQEALHLAQASYEKVFDETVQAYYYFNLKTGESQWTKPKCFRASDAARVVNVDGEGRIVVEPSTDPIL</sequence>
<feature type="repeat" description="RCC1" evidence="5">
    <location>
        <begin position="1207"/>
        <end position="1259"/>
    </location>
</feature>
<dbReference type="PROSITE" id="PS00626">
    <property type="entry name" value="RCC1_2"/>
    <property type="match status" value="2"/>
</dbReference>
<dbReference type="Pfam" id="PF00415">
    <property type="entry name" value="RCC1"/>
    <property type="match status" value="2"/>
</dbReference>
<dbReference type="InterPro" id="IPR000408">
    <property type="entry name" value="Reg_chr_condens"/>
</dbReference>
<feature type="compositionally biased region" description="Pro residues" evidence="6">
    <location>
        <begin position="984"/>
        <end position="993"/>
    </location>
</feature>
<feature type="domain" description="WW" evidence="8">
    <location>
        <begin position="1803"/>
        <end position="1837"/>
    </location>
</feature>
<evidence type="ECO:0000256" key="5">
    <source>
        <dbReference type="PROSITE-ProRule" id="PRU00235"/>
    </source>
</evidence>
<dbReference type="Pfam" id="PF00454">
    <property type="entry name" value="PI3_PI4_kinase"/>
    <property type="match status" value="1"/>
</dbReference>
<dbReference type="SUPFAM" id="SSF56112">
    <property type="entry name" value="Protein kinase-like (PK-like)"/>
    <property type="match status" value="1"/>
</dbReference>
<dbReference type="VEuPathDB" id="FungiDB:H257_00797"/>
<dbReference type="FunFam" id="1.10.1070.11:FF:000016">
    <property type="entry name" value="PIK1p Phosphatidylinositol 4-kinase"/>
    <property type="match status" value="1"/>
</dbReference>
<dbReference type="Gene3D" id="2.130.10.30">
    <property type="entry name" value="Regulator of chromosome condensation 1/beta-lactamase-inhibitor protein II"/>
    <property type="match status" value="2"/>
</dbReference>
<feature type="region of interest" description="Disordered" evidence="6">
    <location>
        <begin position="978"/>
        <end position="1010"/>
    </location>
</feature>
<dbReference type="EC" id="2.7.1.67" evidence="2"/>
<proteinExistence type="predicted"/>